<proteinExistence type="predicted"/>
<dbReference type="EMBL" id="QRBF01000003">
    <property type="protein sequence ID" value="RDS84036.1"/>
    <property type="molecule type" value="Genomic_DNA"/>
</dbReference>
<comment type="caution">
    <text evidence="1">The sequence shown here is derived from an EMBL/GenBank/DDBJ whole genome shotgun (WGS) entry which is preliminary data.</text>
</comment>
<dbReference type="OrthoDB" id="8779628at2"/>
<gene>
    <name evidence="1" type="ORF">DWU99_09670</name>
</gene>
<evidence type="ECO:0000313" key="1">
    <source>
        <dbReference type="EMBL" id="RDS84036.1"/>
    </source>
</evidence>
<reference evidence="1 2" key="1">
    <citation type="submission" date="2018-07" db="EMBL/GenBank/DDBJ databases">
        <title>Dyella monticola sp. nov. and Dyella psychrodurans sp. nov. isolated from monsoon evergreen broad-leaved forest soil of Dinghu Mountain, China.</title>
        <authorList>
            <person name="Gao Z."/>
            <person name="Qiu L."/>
        </authorList>
    </citation>
    <scope>NUCLEOTIDE SEQUENCE [LARGE SCALE GENOMIC DNA]</scope>
    <source>
        <strain evidence="1 2">4MSK11</strain>
    </source>
</reference>
<dbReference type="AlphaFoldDB" id="A0A370X6Q5"/>
<sequence>MDIRISAKTKEKLATKHGGVTGKEIRECFENREGPDLFDTRAEHLTDPRTRWFIAPTNHCRLLKIVFVPTNEGVEIKTAYEPNEEEIRIYRKYGLKP</sequence>
<dbReference type="Proteomes" id="UP000255334">
    <property type="component" value="Unassembled WGS sequence"/>
</dbReference>
<evidence type="ECO:0000313" key="2">
    <source>
        <dbReference type="Proteomes" id="UP000255334"/>
    </source>
</evidence>
<organism evidence="1 2">
    <name type="scientific">Dyella psychrodurans</name>
    <dbReference type="NCBI Taxonomy" id="1927960"/>
    <lineage>
        <taxon>Bacteria</taxon>
        <taxon>Pseudomonadati</taxon>
        <taxon>Pseudomonadota</taxon>
        <taxon>Gammaproteobacteria</taxon>
        <taxon>Lysobacterales</taxon>
        <taxon>Rhodanobacteraceae</taxon>
        <taxon>Dyella</taxon>
    </lineage>
</organism>
<keyword evidence="2" id="KW-1185">Reference proteome</keyword>
<keyword evidence="1" id="KW-0378">Hydrolase</keyword>
<accession>A0A370X6Q5</accession>
<name>A0A370X6Q5_9GAMM</name>
<dbReference type="GO" id="GO:0016787">
    <property type="term" value="F:hydrolase activity"/>
    <property type="evidence" value="ECO:0007669"/>
    <property type="project" value="UniProtKB-KW"/>
</dbReference>
<protein>
    <submittedName>
        <fullName evidence="1">ADP-ribosyl-(Dinitrogen reductase) hydrolase</fullName>
    </submittedName>
</protein>
<dbReference type="RefSeq" id="WP_115477837.1">
    <property type="nucleotide sequence ID" value="NZ_QRBF01000003.1"/>
</dbReference>